<gene>
    <name evidence="15" type="ORF">BDK92_6861</name>
</gene>
<dbReference type="InterPro" id="IPR011547">
    <property type="entry name" value="SLC26A/SulP_dom"/>
</dbReference>
<evidence type="ECO:0000256" key="11">
    <source>
        <dbReference type="PIRSR" id="PIRSR601765-1"/>
    </source>
</evidence>
<keyword evidence="4 13" id="KW-0812">Transmembrane</keyword>
<feature type="transmembrane region" description="Helical" evidence="13">
    <location>
        <begin position="61"/>
        <end position="85"/>
    </location>
</feature>
<keyword evidence="7 13" id="KW-0472">Membrane</keyword>
<feature type="binding site" evidence="11">
    <location>
        <position position="629"/>
    </location>
    <ligand>
        <name>Zn(2+)</name>
        <dbReference type="ChEBI" id="CHEBI:29105"/>
    </ligand>
</feature>
<feature type="binding site" evidence="11">
    <location>
        <position position="692"/>
    </location>
    <ligand>
        <name>Zn(2+)</name>
        <dbReference type="ChEBI" id="CHEBI:29105"/>
    </ligand>
</feature>
<evidence type="ECO:0000313" key="15">
    <source>
        <dbReference type="EMBL" id="RKR92420.1"/>
    </source>
</evidence>
<dbReference type="InterPro" id="IPR015892">
    <property type="entry name" value="Carbonic_anhydrase_CS"/>
</dbReference>
<dbReference type="GO" id="GO:0004089">
    <property type="term" value="F:carbonate dehydratase activity"/>
    <property type="evidence" value="ECO:0007669"/>
    <property type="project" value="UniProtKB-EC"/>
</dbReference>
<dbReference type="Pfam" id="PF00916">
    <property type="entry name" value="Sulfate_transp"/>
    <property type="match status" value="1"/>
</dbReference>
<comment type="caution">
    <text evidence="15">The sequence shown here is derived from an EMBL/GenBank/DDBJ whole genome shotgun (WGS) entry which is preliminary data.</text>
</comment>
<feature type="binding site" evidence="11">
    <location>
        <position position="689"/>
    </location>
    <ligand>
        <name>Zn(2+)</name>
        <dbReference type="ChEBI" id="CHEBI:29105"/>
    </ligand>
</feature>
<sequence>MVDTGQPQSTASMTVPDPTNRDRAAAFRRTLLRHDLPASFVVFLVAVPLSLGIAAASGAPLLAGVIAAVVGGIVVGALGGAPLQVSGPAAGLSVIVADLVLRHGWTATAAMVSLAGLLQIILGLSRLGRAALMLSPAVVHGMLAGIGIVIALSQLHVVLGGAPQSSAWENLSELPAQLVGYHDAAVLVGVVTVAVLLVWPRLIRLSYLPAPLIAITVATALATGLDLDLTRVALPDDPLSHLGLPHWPDAPLTAVLSGVLLLAVVASVESLLSAVAVDKLHDGPRARLDRELIAQGAANTVSGALGGLPVTGVIVRSSANVEAGARTRASAILHGIWIAVFALLLTGILELIPMSALAGVLVIVGLRLISVAHVRDLRRHRELPAYAVTVAGVVFIDLVTGVLLGVAVTLVAALYRLTHWRIDVDRRGPDDYLVQITGTLLFLGAGRLNNELRRLPPGARVQLELRLDFLDHAAFGVIEQWRTGYERGGGQVRVEEVLDGWFDRAVRDRLGNRKTLPDRLPRWLAPWSHWQASTTPATSATGTTPTPDGTAAPGRAHAARTGAVVPVQTPGRAEPARSPGTGPTGGNGIGENMLEGVREFERRFAPLVRPYLTELARDGQRPGELFITCADSRMVPNLVTASGPGDLFCLRNIGNIVPRHGYHGDHSVGAAIEYAMDVLDISTITVCGHSDCGAMRAVLHGGVAPQSHLGSWLRHARLGVRRDDPHPNDTAAAEHPILEHRARERQMLERQALANVAQQLDNLRTYPSVRRRLDADQLTLVGLYFDLHEARMYLVDAGNGARRPLPT</sequence>
<evidence type="ECO:0000256" key="4">
    <source>
        <dbReference type="ARBA" id="ARBA00022692"/>
    </source>
</evidence>
<protein>
    <recommendedName>
        <fullName evidence="3">carbonic anhydrase</fullName>
        <ecNumber evidence="3">4.2.1.1</ecNumber>
    </recommendedName>
</protein>
<evidence type="ECO:0000256" key="13">
    <source>
        <dbReference type="SAM" id="Phobius"/>
    </source>
</evidence>
<dbReference type="SUPFAM" id="SSF53056">
    <property type="entry name" value="beta-carbonic anhydrase, cab"/>
    <property type="match status" value="1"/>
</dbReference>
<feature type="transmembrane region" description="Helical" evidence="13">
    <location>
        <begin position="36"/>
        <end position="54"/>
    </location>
</feature>
<comment type="cofactor">
    <cofactor evidence="11">
        <name>Zn(2+)</name>
        <dbReference type="ChEBI" id="CHEBI:29105"/>
    </cofactor>
    <text evidence="11">Binds 1 zinc ion per subunit.</text>
</comment>
<dbReference type="GO" id="GO:0016020">
    <property type="term" value="C:membrane"/>
    <property type="evidence" value="ECO:0007669"/>
    <property type="project" value="UniProtKB-SubCell"/>
</dbReference>
<dbReference type="GO" id="GO:0055085">
    <property type="term" value="P:transmembrane transport"/>
    <property type="evidence" value="ECO:0007669"/>
    <property type="project" value="InterPro"/>
</dbReference>
<dbReference type="InterPro" id="IPR001765">
    <property type="entry name" value="Carbonic_anhydrase"/>
</dbReference>
<keyword evidence="8" id="KW-0456">Lyase</keyword>
<dbReference type="PROSITE" id="PS00704">
    <property type="entry name" value="PROK_CO2_ANHYDRASE_1"/>
    <property type="match status" value="1"/>
</dbReference>
<feature type="transmembrane region" description="Helical" evidence="13">
    <location>
        <begin position="355"/>
        <end position="374"/>
    </location>
</feature>
<evidence type="ECO:0000256" key="5">
    <source>
        <dbReference type="ARBA" id="ARBA00022833"/>
    </source>
</evidence>
<dbReference type="GO" id="GO:0008270">
    <property type="term" value="F:zinc ion binding"/>
    <property type="evidence" value="ECO:0007669"/>
    <property type="project" value="InterPro"/>
</dbReference>
<dbReference type="InterPro" id="IPR036874">
    <property type="entry name" value="Carbonic_anhydrase_sf"/>
</dbReference>
<evidence type="ECO:0000256" key="1">
    <source>
        <dbReference type="ARBA" id="ARBA00004141"/>
    </source>
</evidence>
<feature type="transmembrane region" description="Helical" evidence="13">
    <location>
        <begin position="105"/>
        <end position="125"/>
    </location>
</feature>
<dbReference type="Proteomes" id="UP000277671">
    <property type="component" value="Unassembled WGS sequence"/>
</dbReference>
<feature type="domain" description="SLC26A/SulP transporter" evidence="14">
    <location>
        <begin position="32"/>
        <end position="383"/>
    </location>
</feature>
<evidence type="ECO:0000256" key="10">
    <source>
        <dbReference type="ARBA" id="ARBA00048348"/>
    </source>
</evidence>
<proteinExistence type="inferred from homology"/>
<comment type="function">
    <text evidence="9">Catalyzes the reversible hydration of carbon dioxide to form bicarbonate.</text>
</comment>
<feature type="transmembrane region" description="Helical" evidence="13">
    <location>
        <begin position="179"/>
        <end position="199"/>
    </location>
</feature>
<organism evidence="15 16">
    <name type="scientific">Micromonospora pisi</name>
    <dbReference type="NCBI Taxonomy" id="589240"/>
    <lineage>
        <taxon>Bacteria</taxon>
        <taxon>Bacillati</taxon>
        <taxon>Actinomycetota</taxon>
        <taxon>Actinomycetes</taxon>
        <taxon>Micromonosporales</taxon>
        <taxon>Micromonosporaceae</taxon>
        <taxon>Micromonospora</taxon>
    </lineage>
</organism>
<dbReference type="AlphaFoldDB" id="A0A495JTT6"/>
<dbReference type="EMBL" id="RBKT01000001">
    <property type="protein sequence ID" value="RKR92420.1"/>
    <property type="molecule type" value="Genomic_DNA"/>
</dbReference>
<dbReference type="GO" id="GO:0015976">
    <property type="term" value="P:carbon utilization"/>
    <property type="evidence" value="ECO:0007669"/>
    <property type="project" value="InterPro"/>
</dbReference>
<dbReference type="SMART" id="SM00947">
    <property type="entry name" value="Pro_CA"/>
    <property type="match status" value="1"/>
</dbReference>
<evidence type="ECO:0000313" key="16">
    <source>
        <dbReference type="Proteomes" id="UP000277671"/>
    </source>
</evidence>
<dbReference type="EC" id="4.2.1.1" evidence="3"/>
<feature type="compositionally biased region" description="Low complexity" evidence="12">
    <location>
        <begin position="532"/>
        <end position="554"/>
    </location>
</feature>
<dbReference type="InterPro" id="IPR001902">
    <property type="entry name" value="SLC26A/SulP_fam"/>
</dbReference>
<dbReference type="PANTHER" id="PTHR11814">
    <property type="entry name" value="SULFATE TRANSPORTER"/>
    <property type="match status" value="1"/>
</dbReference>
<evidence type="ECO:0000256" key="9">
    <source>
        <dbReference type="ARBA" id="ARBA00024993"/>
    </source>
</evidence>
<feature type="transmembrane region" description="Helical" evidence="13">
    <location>
        <begin position="137"/>
        <end position="159"/>
    </location>
</feature>
<keyword evidence="5 11" id="KW-0862">Zinc</keyword>
<evidence type="ECO:0000256" key="7">
    <source>
        <dbReference type="ARBA" id="ARBA00023136"/>
    </source>
</evidence>
<comment type="subcellular location">
    <subcellularLocation>
        <location evidence="1">Membrane</location>
        <topology evidence="1">Multi-pass membrane protein</topology>
    </subcellularLocation>
</comment>
<evidence type="ECO:0000256" key="2">
    <source>
        <dbReference type="ARBA" id="ARBA00006217"/>
    </source>
</evidence>
<feature type="transmembrane region" description="Helical" evidence="13">
    <location>
        <begin position="386"/>
        <end position="412"/>
    </location>
</feature>
<keyword evidence="16" id="KW-1185">Reference proteome</keyword>
<dbReference type="Gene3D" id="3.40.1050.10">
    <property type="entry name" value="Carbonic anhydrase"/>
    <property type="match status" value="1"/>
</dbReference>
<name>A0A495JTT6_9ACTN</name>
<reference evidence="15 16" key="1">
    <citation type="submission" date="2018-10" db="EMBL/GenBank/DDBJ databases">
        <title>Sequencing the genomes of 1000 actinobacteria strains.</title>
        <authorList>
            <person name="Klenk H.-P."/>
        </authorList>
    </citation>
    <scope>NUCLEOTIDE SEQUENCE [LARGE SCALE GENOMIC DNA]</scope>
    <source>
        <strain evidence="15 16">DSM 45175</strain>
    </source>
</reference>
<evidence type="ECO:0000256" key="12">
    <source>
        <dbReference type="SAM" id="MobiDB-lite"/>
    </source>
</evidence>
<feature type="binding site" evidence="11">
    <location>
        <position position="631"/>
    </location>
    <ligand>
        <name>Zn(2+)</name>
        <dbReference type="ChEBI" id="CHEBI:29105"/>
    </ligand>
</feature>
<comment type="catalytic activity">
    <reaction evidence="10">
        <text>hydrogencarbonate + H(+) = CO2 + H2O</text>
        <dbReference type="Rhea" id="RHEA:10748"/>
        <dbReference type="ChEBI" id="CHEBI:15377"/>
        <dbReference type="ChEBI" id="CHEBI:15378"/>
        <dbReference type="ChEBI" id="CHEBI:16526"/>
        <dbReference type="ChEBI" id="CHEBI:17544"/>
        <dbReference type="EC" id="4.2.1.1"/>
    </reaction>
</comment>
<feature type="transmembrane region" description="Helical" evidence="13">
    <location>
        <begin position="254"/>
        <end position="277"/>
    </location>
</feature>
<feature type="region of interest" description="Disordered" evidence="12">
    <location>
        <begin position="532"/>
        <end position="589"/>
    </location>
</feature>
<feature type="transmembrane region" description="Helical" evidence="13">
    <location>
        <begin position="331"/>
        <end position="349"/>
    </location>
</feature>
<feature type="transmembrane region" description="Helical" evidence="13">
    <location>
        <begin position="211"/>
        <end position="234"/>
    </location>
</feature>
<comment type="similarity">
    <text evidence="2">Belongs to the beta-class carbonic anhydrase family.</text>
</comment>
<evidence type="ECO:0000259" key="14">
    <source>
        <dbReference type="Pfam" id="PF00916"/>
    </source>
</evidence>
<keyword evidence="6 13" id="KW-1133">Transmembrane helix</keyword>
<keyword evidence="11" id="KW-0479">Metal-binding</keyword>
<evidence type="ECO:0000256" key="3">
    <source>
        <dbReference type="ARBA" id="ARBA00012925"/>
    </source>
</evidence>
<evidence type="ECO:0000256" key="6">
    <source>
        <dbReference type="ARBA" id="ARBA00022989"/>
    </source>
</evidence>
<evidence type="ECO:0000256" key="8">
    <source>
        <dbReference type="ARBA" id="ARBA00023239"/>
    </source>
</evidence>
<dbReference type="Pfam" id="PF00484">
    <property type="entry name" value="Pro_CA"/>
    <property type="match status" value="1"/>
</dbReference>
<accession>A0A495JTT6</accession>